<dbReference type="Gene3D" id="2.40.50.540">
    <property type="match status" value="1"/>
</dbReference>
<evidence type="ECO:0008006" key="6">
    <source>
        <dbReference type="Google" id="ProtNLM"/>
    </source>
</evidence>
<dbReference type="Gene3D" id="2.40.128.640">
    <property type="match status" value="1"/>
</dbReference>
<evidence type="ECO:0000259" key="2">
    <source>
        <dbReference type="Pfam" id="PF03724"/>
    </source>
</evidence>
<dbReference type="InterPro" id="IPR005184">
    <property type="entry name" value="DUF306_Meta_HslJ"/>
</dbReference>
<dbReference type="eggNOG" id="COG3126">
    <property type="taxonomic scope" value="Bacteria"/>
</dbReference>
<dbReference type="PROSITE" id="PS51257">
    <property type="entry name" value="PROKAR_LIPOPROTEIN"/>
    <property type="match status" value="1"/>
</dbReference>
<dbReference type="Gene3D" id="2.40.128.270">
    <property type="match status" value="1"/>
</dbReference>
<dbReference type="Pfam" id="PF03724">
    <property type="entry name" value="META"/>
    <property type="match status" value="1"/>
</dbReference>
<dbReference type="HOGENOM" id="CLU_043917_0_0_6"/>
<dbReference type="STRING" id="1265313.HRUBRA_02233"/>
<dbReference type="InterPro" id="IPR053196">
    <property type="entry name" value="Lipoprotein_YbaY-like"/>
</dbReference>
<evidence type="ECO:0000256" key="1">
    <source>
        <dbReference type="SAM" id="SignalP"/>
    </source>
</evidence>
<evidence type="ECO:0000313" key="5">
    <source>
        <dbReference type="Proteomes" id="UP000029640"/>
    </source>
</evidence>
<keyword evidence="1" id="KW-0732">Signal</keyword>
<dbReference type="eggNOG" id="COG3187">
    <property type="taxonomic scope" value="Bacteria"/>
</dbReference>
<proteinExistence type="predicted"/>
<feature type="domain" description="DUF306" evidence="2">
    <location>
        <begin position="344"/>
        <end position="453"/>
    </location>
</feature>
<reference evidence="4 5" key="1">
    <citation type="journal article" date="2014" name="Genome Announc.">
        <title>Genome Sequence of Gammaproteobacterial Pseudohaliea rubra Type Strain DSM 19751, Isolated from Coastal Seawater of the Mediterranean Sea.</title>
        <authorList>
            <person name="Spring S."/>
            <person name="Fiebig A."/>
            <person name="Riedel T."/>
            <person name="Goker M."/>
            <person name="Klenk H.P."/>
        </authorList>
    </citation>
    <scope>NUCLEOTIDE SEQUENCE [LARGE SCALE GENOMIC DNA]</scope>
    <source>
        <strain evidence="4 5">DSM 19751</strain>
    </source>
</reference>
<dbReference type="PATRIC" id="fig|1265313.6.peg.2203"/>
<dbReference type="PANTHER" id="PTHR38013:SF1">
    <property type="entry name" value="GLYCOPROTEIN_POLYSACCHARIDE METABOLISM"/>
    <property type="match status" value="1"/>
</dbReference>
<dbReference type="InterPro" id="IPR007298">
    <property type="entry name" value="Cu-R_lipoprotein_NlpE"/>
</dbReference>
<dbReference type="InterPro" id="IPR039366">
    <property type="entry name" value="Pilotin"/>
</dbReference>
<dbReference type="InterPro" id="IPR033450">
    <property type="entry name" value="NlpE_C"/>
</dbReference>
<dbReference type="PANTHER" id="PTHR38013">
    <property type="entry name" value="GLYCOPROTEIN/POLYSACCHARIDE METABOLISM"/>
    <property type="match status" value="1"/>
</dbReference>
<dbReference type="eggNOG" id="COG3015">
    <property type="taxonomic scope" value="Bacteria"/>
</dbReference>
<evidence type="ECO:0000259" key="3">
    <source>
        <dbReference type="Pfam" id="PF17185"/>
    </source>
</evidence>
<evidence type="ECO:0000313" key="4">
    <source>
        <dbReference type="EMBL" id="KGE03193.1"/>
    </source>
</evidence>
<keyword evidence="5" id="KW-1185">Reference proteome</keyword>
<gene>
    <name evidence="4" type="ORF">HRUBRA_02233</name>
</gene>
<dbReference type="Proteomes" id="UP000029640">
    <property type="component" value="Unassembled WGS sequence"/>
</dbReference>
<accession>A0A095VQ14</accession>
<protein>
    <recommendedName>
        <fullName evidence="6">Lipoprotein</fullName>
    </recommendedName>
</protein>
<dbReference type="Pfam" id="PF04170">
    <property type="entry name" value="NlpE"/>
    <property type="match status" value="1"/>
</dbReference>
<sequence length="458" mass="50840">MRIQGMILAMLALAGCASVAPEAQRAQVTGEALYRERIAAPPGARLEVVLEDISRADAPAVRLGELVREDAGQPPYAFSIDYNPADIDPRHSYRVAVRLYDGERLLFVTDQVYPVLTRDAPSSVRLMMKRARSAPEQPFGALPATYAGTLPCADCPGIDMQLNLLENGVFFLRQSYQDRDGGPFDDLGRYLLSSHGDQLSLHGGREAPLRFALTAPDTLTLLDRDGDAIDSELNYSLTRQPTPQPLEPSGLLGGKYRYLADAGRFRECRTGLDLAVATEGDNAALEQAYLETRKTPGDALRVSLEGRITKRMPMEGPDPVWTLVPERFIGIWPELDCPEPIRLADLRNSYWRLTLLEDQGVSRAENQREPHLVFREDGRLTGSDGCNRLSGRYDVDGRRMTLGTIAATRMACPTGMEQAVRLHGVLEQVAHYRIMGRHLELLDQDGKLRLRFEAVALQ</sequence>
<dbReference type="EMBL" id="AUVB01000063">
    <property type="protein sequence ID" value="KGE03193.1"/>
    <property type="molecule type" value="Genomic_DNA"/>
</dbReference>
<dbReference type="AlphaFoldDB" id="A0A095VQ14"/>
<name>A0A095VQ14_9GAMM</name>
<feature type="domain" description="NlpE C-terminal OB" evidence="3">
    <location>
        <begin position="252"/>
        <end position="337"/>
    </location>
</feature>
<dbReference type="Pfam" id="PF09619">
    <property type="entry name" value="YscW"/>
    <property type="match status" value="1"/>
</dbReference>
<organism evidence="4 5">
    <name type="scientific">Pseudohaliea rubra DSM 19751</name>
    <dbReference type="NCBI Taxonomy" id="1265313"/>
    <lineage>
        <taxon>Bacteria</taxon>
        <taxon>Pseudomonadati</taxon>
        <taxon>Pseudomonadota</taxon>
        <taxon>Gammaproteobacteria</taxon>
        <taxon>Cellvibrionales</taxon>
        <taxon>Halieaceae</taxon>
        <taxon>Pseudohaliea</taxon>
    </lineage>
</organism>
<dbReference type="InterPro" id="IPR038139">
    <property type="entry name" value="NlpE_C_sf"/>
</dbReference>
<dbReference type="OrthoDB" id="5348860at2"/>
<dbReference type="Pfam" id="PF17185">
    <property type="entry name" value="NlpE_C"/>
    <property type="match status" value="1"/>
</dbReference>
<comment type="caution">
    <text evidence="4">The sequence shown here is derived from an EMBL/GenBank/DDBJ whole genome shotgun (WGS) entry which is preliminary data.</text>
</comment>
<feature type="signal peptide" evidence="1">
    <location>
        <begin position="1"/>
        <end position="19"/>
    </location>
</feature>
<dbReference type="RefSeq" id="WP_084592599.1">
    <property type="nucleotide sequence ID" value="NZ_KN234773.1"/>
</dbReference>
<feature type="chain" id="PRO_5001912673" description="Lipoprotein" evidence="1">
    <location>
        <begin position="20"/>
        <end position="458"/>
    </location>
</feature>
<dbReference type="InterPro" id="IPR038670">
    <property type="entry name" value="HslJ-like_sf"/>
</dbReference>